<gene>
    <name evidence="1" type="ORF">MANES_06G063700v8</name>
</gene>
<reference evidence="2" key="1">
    <citation type="journal article" date="2016" name="Nat. Biotechnol.">
        <title>Sequencing wild and cultivated cassava and related species reveals extensive interspecific hybridization and genetic diversity.</title>
        <authorList>
            <person name="Bredeson J.V."/>
            <person name="Lyons J.B."/>
            <person name="Prochnik S.E."/>
            <person name="Wu G.A."/>
            <person name="Ha C.M."/>
            <person name="Edsinger-Gonzales E."/>
            <person name="Grimwood J."/>
            <person name="Schmutz J."/>
            <person name="Rabbi I.Y."/>
            <person name="Egesi C."/>
            <person name="Nauluvula P."/>
            <person name="Lebot V."/>
            <person name="Ndunguru J."/>
            <person name="Mkamilo G."/>
            <person name="Bart R.S."/>
            <person name="Setter T.L."/>
            <person name="Gleadow R.M."/>
            <person name="Kulakow P."/>
            <person name="Ferguson M.E."/>
            <person name="Rounsley S."/>
            <person name="Rokhsar D.S."/>
        </authorList>
    </citation>
    <scope>NUCLEOTIDE SEQUENCE [LARGE SCALE GENOMIC DNA]</scope>
    <source>
        <strain evidence="2">cv. AM560-2</strain>
    </source>
</reference>
<keyword evidence="2" id="KW-1185">Reference proteome</keyword>
<dbReference type="EMBL" id="CM004392">
    <property type="protein sequence ID" value="KAG8652184.1"/>
    <property type="molecule type" value="Genomic_DNA"/>
</dbReference>
<protein>
    <submittedName>
        <fullName evidence="1">Uncharacterized protein</fullName>
    </submittedName>
</protein>
<evidence type="ECO:0000313" key="2">
    <source>
        <dbReference type="Proteomes" id="UP000091857"/>
    </source>
</evidence>
<organism evidence="1 2">
    <name type="scientific">Manihot esculenta</name>
    <name type="common">Cassava</name>
    <name type="synonym">Jatropha manihot</name>
    <dbReference type="NCBI Taxonomy" id="3983"/>
    <lineage>
        <taxon>Eukaryota</taxon>
        <taxon>Viridiplantae</taxon>
        <taxon>Streptophyta</taxon>
        <taxon>Embryophyta</taxon>
        <taxon>Tracheophyta</taxon>
        <taxon>Spermatophyta</taxon>
        <taxon>Magnoliopsida</taxon>
        <taxon>eudicotyledons</taxon>
        <taxon>Gunneridae</taxon>
        <taxon>Pentapetalae</taxon>
        <taxon>rosids</taxon>
        <taxon>fabids</taxon>
        <taxon>Malpighiales</taxon>
        <taxon>Euphorbiaceae</taxon>
        <taxon>Crotonoideae</taxon>
        <taxon>Manihoteae</taxon>
        <taxon>Manihot</taxon>
    </lineage>
</organism>
<evidence type="ECO:0000313" key="1">
    <source>
        <dbReference type="EMBL" id="KAG8652184.1"/>
    </source>
</evidence>
<sequence>MLINIRYPLCLIYIYIYILRNPSPFSSFFLDIQQTNMGLQNQLNDVSSDSIPLLLIALIAKCVDHLRSLLFTFFHFFGLSRFGSSHGVIDDGLLASMGSSLAGLIVLAEQLNLNRVFSYRYCCGGGDDNNKVGSDCVVCLCTLRDGEQVRKLDCRHVFHKDCFDGWLDHLNFNCPLCRSPLVSNQRVEFTRRRVGGDLLDWFSTS</sequence>
<dbReference type="Proteomes" id="UP000091857">
    <property type="component" value="Chromosome 6"/>
</dbReference>
<accession>A0ACB7HJQ2</accession>
<comment type="caution">
    <text evidence="1">The sequence shown here is derived from an EMBL/GenBank/DDBJ whole genome shotgun (WGS) entry which is preliminary data.</text>
</comment>
<name>A0ACB7HJQ2_MANES</name>
<proteinExistence type="predicted"/>